<dbReference type="SMART" id="SM00530">
    <property type="entry name" value="HTH_XRE"/>
    <property type="match status" value="1"/>
</dbReference>
<dbReference type="EMBL" id="JQOF01000040">
    <property type="protein sequence ID" value="KGA39320.1"/>
    <property type="molecule type" value="Genomic_DNA"/>
</dbReference>
<feature type="region of interest" description="Disordered" evidence="1">
    <location>
        <begin position="74"/>
        <end position="99"/>
    </location>
</feature>
<protein>
    <submittedName>
        <fullName evidence="3">Repressor</fullName>
    </submittedName>
</protein>
<evidence type="ECO:0000256" key="1">
    <source>
        <dbReference type="SAM" id="MobiDB-lite"/>
    </source>
</evidence>
<comment type="caution">
    <text evidence="3">The sequence shown here is derived from an EMBL/GenBank/DDBJ whole genome shotgun (WGS) entry which is preliminary data.</text>
</comment>
<dbReference type="SUPFAM" id="SSF47413">
    <property type="entry name" value="lambda repressor-like DNA-binding domains"/>
    <property type="match status" value="1"/>
</dbReference>
<evidence type="ECO:0000313" key="4">
    <source>
        <dbReference type="Proteomes" id="UP000029447"/>
    </source>
</evidence>
<gene>
    <name evidence="3" type="ORF">KU75_23335</name>
</gene>
<dbReference type="InterPro" id="IPR010982">
    <property type="entry name" value="Lambda_DNA-bd_dom_sf"/>
</dbReference>
<dbReference type="CDD" id="cd00093">
    <property type="entry name" value="HTH_XRE"/>
    <property type="match status" value="1"/>
</dbReference>
<organism evidence="3 4">
    <name type="scientific">Pectobacterium odoriferum</name>
    <dbReference type="NCBI Taxonomy" id="78398"/>
    <lineage>
        <taxon>Bacteria</taxon>
        <taxon>Pseudomonadati</taxon>
        <taxon>Pseudomonadota</taxon>
        <taxon>Gammaproteobacteria</taxon>
        <taxon>Enterobacterales</taxon>
        <taxon>Pectobacteriaceae</taxon>
        <taxon>Pectobacterium</taxon>
    </lineage>
</organism>
<dbReference type="PROSITE" id="PS50943">
    <property type="entry name" value="HTH_CROC1"/>
    <property type="match status" value="1"/>
</dbReference>
<evidence type="ECO:0000313" key="3">
    <source>
        <dbReference type="EMBL" id="KGA39320.1"/>
    </source>
</evidence>
<reference evidence="3 4" key="1">
    <citation type="submission" date="2014-08" db="EMBL/GenBank/DDBJ databases">
        <title>Genome sequences of NCPPB Pectobacterium isolates.</title>
        <authorList>
            <person name="Glover R.H."/>
            <person name="Sapp M."/>
            <person name="Elphinstone J."/>
        </authorList>
    </citation>
    <scope>NUCLEOTIDE SEQUENCE [LARGE SCALE GENOMIC DNA]</scope>
    <source>
        <strain evidence="3 4">NCPPB3841</strain>
    </source>
</reference>
<accession>A0ABR4VIZ0</accession>
<name>A0ABR4VIZ0_9GAMM</name>
<dbReference type="Pfam" id="PF01381">
    <property type="entry name" value="HTH_3"/>
    <property type="match status" value="1"/>
</dbReference>
<feature type="domain" description="HTH cro/C1-type" evidence="2">
    <location>
        <begin position="9"/>
        <end position="55"/>
    </location>
</feature>
<dbReference type="Proteomes" id="UP000029447">
    <property type="component" value="Unassembled WGS sequence"/>
</dbReference>
<dbReference type="InterPro" id="IPR001387">
    <property type="entry name" value="Cro/C1-type_HTH"/>
</dbReference>
<evidence type="ECO:0000259" key="2">
    <source>
        <dbReference type="PROSITE" id="PS50943"/>
    </source>
</evidence>
<dbReference type="RefSeq" id="WP_044209067.1">
    <property type="nucleotide sequence ID" value="NZ_JQOF01000040.1"/>
</dbReference>
<proteinExistence type="predicted"/>
<dbReference type="Gene3D" id="1.10.260.40">
    <property type="entry name" value="lambda repressor-like DNA-binding domains"/>
    <property type="match status" value="1"/>
</dbReference>
<keyword evidence="4" id="KW-1185">Reference proteome</keyword>
<sequence>MSMTYAQKLKSIRIAEGLTQKQLSELTGVSLGMIKNYESDQHPAGVQTVEKVIQVEKFEKYTLWLMTGKTAPVAGQISPPLSPDGRDNTKSHRSVRKTG</sequence>